<comment type="caution">
    <text evidence="1">The sequence shown here is derived from an EMBL/GenBank/DDBJ whole genome shotgun (WGS) entry which is preliminary data.</text>
</comment>
<dbReference type="AlphaFoldDB" id="A0AAD5S5C6"/>
<dbReference type="EMBL" id="JADGJD010001531">
    <property type="protein sequence ID" value="KAJ3040783.1"/>
    <property type="molecule type" value="Genomic_DNA"/>
</dbReference>
<evidence type="ECO:0000313" key="2">
    <source>
        <dbReference type="Proteomes" id="UP001212841"/>
    </source>
</evidence>
<gene>
    <name evidence="1" type="ORF">HK097_002463</name>
</gene>
<dbReference type="Proteomes" id="UP001212841">
    <property type="component" value="Unassembled WGS sequence"/>
</dbReference>
<sequence length="104" mass="11630">MTKLNPKQTTFLDALAHSGKIVTTGDYDPDVAQLEREGYIQSESQGSYNFASPLVKWFIHVSFEKNFHYATLVKKGQKAKKIRLLGRLNAAAIEGEIRSGFGRV</sequence>
<accession>A0AAD5S5C6</accession>
<protein>
    <submittedName>
        <fullName evidence="1">Uncharacterized protein</fullName>
    </submittedName>
</protein>
<proteinExistence type="predicted"/>
<name>A0AAD5S5C6_9FUNG</name>
<evidence type="ECO:0000313" key="1">
    <source>
        <dbReference type="EMBL" id="KAJ3040783.1"/>
    </source>
</evidence>
<reference evidence="1" key="1">
    <citation type="submission" date="2020-05" db="EMBL/GenBank/DDBJ databases">
        <title>Phylogenomic resolution of chytrid fungi.</title>
        <authorList>
            <person name="Stajich J.E."/>
            <person name="Amses K."/>
            <person name="Simmons R."/>
            <person name="Seto K."/>
            <person name="Myers J."/>
            <person name="Bonds A."/>
            <person name="Quandt C.A."/>
            <person name="Barry K."/>
            <person name="Liu P."/>
            <person name="Grigoriev I."/>
            <person name="Longcore J.E."/>
            <person name="James T.Y."/>
        </authorList>
    </citation>
    <scope>NUCLEOTIDE SEQUENCE</scope>
    <source>
        <strain evidence="1">JEL0318</strain>
    </source>
</reference>
<keyword evidence="2" id="KW-1185">Reference proteome</keyword>
<organism evidence="1 2">
    <name type="scientific">Rhizophlyctis rosea</name>
    <dbReference type="NCBI Taxonomy" id="64517"/>
    <lineage>
        <taxon>Eukaryota</taxon>
        <taxon>Fungi</taxon>
        <taxon>Fungi incertae sedis</taxon>
        <taxon>Chytridiomycota</taxon>
        <taxon>Chytridiomycota incertae sedis</taxon>
        <taxon>Chytridiomycetes</taxon>
        <taxon>Rhizophlyctidales</taxon>
        <taxon>Rhizophlyctidaceae</taxon>
        <taxon>Rhizophlyctis</taxon>
    </lineage>
</organism>